<dbReference type="PROSITE" id="PS51257">
    <property type="entry name" value="PROKAR_LIPOPROTEIN"/>
    <property type="match status" value="1"/>
</dbReference>
<keyword evidence="1 3" id="KW-0732">Signal</keyword>
<dbReference type="InterPro" id="IPR000801">
    <property type="entry name" value="Esterase-like"/>
</dbReference>
<gene>
    <name evidence="4" type="ORF">SAMN05444362_10140</name>
</gene>
<dbReference type="EMBL" id="FQUC01000001">
    <property type="protein sequence ID" value="SHE30571.1"/>
    <property type="molecule type" value="Genomic_DNA"/>
</dbReference>
<dbReference type="STRING" id="1346286.SAMN05444362_10140"/>
<dbReference type="InterPro" id="IPR050955">
    <property type="entry name" value="Plant_Biomass_Hydrol_Est"/>
</dbReference>
<dbReference type="PANTHER" id="PTHR43037:SF1">
    <property type="entry name" value="BLL1128 PROTEIN"/>
    <property type="match status" value="1"/>
</dbReference>
<evidence type="ECO:0000256" key="2">
    <source>
        <dbReference type="SAM" id="MobiDB-lite"/>
    </source>
</evidence>
<organism evidence="4 5">
    <name type="scientific">Dysgonomonas macrotermitis</name>
    <dbReference type="NCBI Taxonomy" id="1346286"/>
    <lineage>
        <taxon>Bacteria</taxon>
        <taxon>Pseudomonadati</taxon>
        <taxon>Bacteroidota</taxon>
        <taxon>Bacteroidia</taxon>
        <taxon>Bacteroidales</taxon>
        <taxon>Dysgonomonadaceae</taxon>
        <taxon>Dysgonomonas</taxon>
    </lineage>
</organism>
<dbReference type="OrthoDB" id="9764953at2"/>
<dbReference type="Proteomes" id="UP000184480">
    <property type="component" value="Unassembled WGS sequence"/>
</dbReference>
<dbReference type="RefSeq" id="WP_062175169.1">
    <property type="nucleotide sequence ID" value="NZ_BBXL01000001.1"/>
</dbReference>
<reference evidence="5" key="1">
    <citation type="submission" date="2016-11" db="EMBL/GenBank/DDBJ databases">
        <authorList>
            <person name="Varghese N."/>
            <person name="Submissions S."/>
        </authorList>
    </citation>
    <scope>NUCLEOTIDE SEQUENCE [LARGE SCALE GENOMIC DNA]</scope>
    <source>
        <strain evidence="5">DSM 27370</strain>
    </source>
</reference>
<evidence type="ECO:0000256" key="3">
    <source>
        <dbReference type="SAM" id="SignalP"/>
    </source>
</evidence>
<feature type="compositionally biased region" description="Polar residues" evidence="2">
    <location>
        <begin position="27"/>
        <end position="47"/>
    </location>
</feature>
<dbReference type="SUPFAM" id="SSF53474">
    <property type="entry name" value="alpha/beta-Hydrolases"/>
    <property type="match status" value="1"/>
</dbReference>
<dbReference type="Pfam" id="PF00756">
    <property type="entry name" value="Esterase"/>
    <property type="match status" value="1"/>
</dbReference>
<feature type="signal peptide" evidence="3">
    <location>
        <begin position="1"/>
        <end position="22"/>
    </location>
</feature>
<sequence length="330" mass="36727">MNNKRRYSFVIVAVLLTLNLLSACKNNSNGKPSDDNQISDSTQTKRGSATPDKSNDAELKALLAETVDKFTQREYKDPQTGKTMSYNLFIPEGYDKNKQYPLVLFIADASTAGKDTKYPLIQGYGAGVWATAKEQAKHPSFILVPQYTVKAVNDDFETSDEVEMTIRLLEQVTGQYSIDKNRLYTTGQSMGGMMSMYFNIAHPGLFAASIYVGCQWDTSKMAGFAKDKFFYIVAAGDEKTPKGMAALKTVLENKGAKISSAEWSAKLPREEQESKVQELLAKGNSINFVTFTLGSVQPEDGSGNEHMNSFDYAYKLEGVRDWLFKQTKNK</sequence>
<keyword evidence="5" id="KW-1185">Reference proteome</keyword>
<protein>
    <submittedName>
        <fullName evidence="4">Predicted peptidase</fullName>
    </submittedName>
</protein>
<dbReference type="InterPro" id="IPR029058">
    <property type="entry name" value="AB_hydrolase_fold"/>
</dbReference>
<dbReference type="Gene3D" id="3.40.50.1820">
    <property type="entry name" value="alpha/beta hydrolase"/>
    <property type="match status" value="1"/>
</dbReference>
<name>A0A1M4SEG0_9BACT</name>
<evidence type="ECO:0000313" key="4">
    <source>
        <dbReference type="EMBL" id="SHE30571.1"/>
    </source>
</evidence>
<evidence type="ECO:0000256" key="1">
    <source>
        <dbReference type="ARBA" id="ARBA00022729"/>
    </source>
</evidence>
<proteinExistence type="predicted"/>
<evidence type="ECO:0000313" key="5">
    <source>
        <dbReference type="Proteomes" id="UP000184480"/>
    </source>
</evidence>
<feature type="region of interest" description="Disordered" evidence="2">
    <location>
        <begin position="27"/>
        <end position="55"/>
    </location>
</feature>
<dbReference type="PANTHER" id="PTHR43037">
    <property type="entry name" value="UNNAMED PRODUCT-RELATED"/>
    <property type="match status" value="1"/>
</dbReference>
<dbReference type="AlphaFoldDB" id="A0A1M4SEG0"/>
<accession>A0A1M4SEG0</accession>
<feature type="chain" id="PRO_5009907310" evidence="3">
    <location>
        <begin position="23"/>
        <end position="330"/>
    </location>
</feature>